<feature type="transmembrane region" description="Helical" evidence="1">
    <location>
        <begin position="240"/>
        <end position="264"/>
    </location>
</feature>
<keyword evidence="1" id="KW-1133">Transmembrane helix</keyword>
<protein>
    <recommendedName>
        <fullName evidence="4">Ig-like domain-containing protein</fullName>
    </recommendedName>
</protein>
<dbReference type="GeneID" id="98161849"/>
<keyword evidence="3" id="KW-1185">Reference proteome</keyword>
<name>A0ABR4JRB7_9EURO</name>
<accession>A0ABR4JRB7</accession>
<evidence type="ECO:0000313" key="3">
    <source>
        <dbReference type="Proteomes" id="UP001610444"/>
    </source>
</evidence>
<evidence type="ECO:0000256" key="1">
    <source>
        <dbReference type="SAM" id="Phobius"/>
    </source>
</evidence>
<sequence length="290" mass="30626">MASPGTPTTARQPLTTPFVPSESCVDKFQTTSYITSFPWDDFSTTTLRVLVSEEADSCLPSGWNDSPASEFQASPAVCPSAWTAYNLGATVFVERSPVTRSVTASTAFCCSSGFTLSYLSGIPIADTAANACFQPITTDTTSTSPASTASTTTNSDERATIRTTNTANPFPDGLRVHEAWHITWEASDVSTLSPSPPDLGSCTTVALPSWVPGEPVDSDSLACRSTNNGASHSSDSDTALFRFLVIGIPVIGATVVCIGAVVCWRRRRKRKREQDVRGGGIAGVAPEGPR</sequence>
<organism evidence="2 3">
    <name type="scientific">Aspergillus pseudodeflectus</name>
    <dbReference type="NCBI Taxonomy" id="176178"/>
    <lineage>
        <taxon>Eukaryota</taxon>
        <taxon>Fungi</taxon>
        <taxon>Dikarya</taxon>
        <taxon>Ascomycota</taxon>
        <taxon>Pezizomycotina</taxon>
        <taxon>Eurotiomycetes</taxon>
        <taxon>Eurotiomycetidae</taxon>
        <taxon>Eurotiales</taxon>
        <taxon>Aspergillaceae</taxon>
        <taxon>Aspergillus</taxon>
        <taxon>Aspergillus subgen. Nidulantes</taxon>
    </lineage>
</organism>
<dbReference type="RefSeq" id="XP_070895150.1">
    <property type="nucleotide sequence ID" value="XM_071046685.1"/>
</dbReference>
<dbReference type="EMBL" id="JBFXLR010000050">
    <property type="protein sequence ID" value="KAL2842584.1"/>
    <property type="molecule type" value="Genomic_DNA"/>
</dbReference>
<keyword evidence="1" id="KW-0472">Membrane</keyword>
<proteinExistence type="predicted"/>
<dbReference type="Proteomes" id="UP001610444">
    <property type="component" value="Unassembled WGS sequence"/>
</dbReference>
<gene>
    <name evidence="2" type="ORF">BJX68DRAFT_270523</name>
</gene>
<keyword evidence="1" id="KW-0812">Transmembrane</keyword>
<evidence type="ECO:0008006" key="4">
    <source>
        <dbReference type="Google" id="ProtNLM"/>
    </source>
</evidence>
<comment type="caution">
    <text evidence="2">The sequence shown here is derived from an EMBL/GenBank/DDBJ whole genome shotgun (WGS) entry which is preliminary data.</text>
</comment>
<reference evidence="2 3" key="1">
    <citation type="submission" date="2024-07" db="EMBL/GenBank/DDBJ databases">
        <title>Section-level genome sequencing and comparative genomics of Aspergillus sections Usti and Cavernicolus.</title>
        <authorList>
            <consortium name="Lawrence Berkeley National Laboratory"/>
            <person name="Nybo J.L."/>
            <person name="Vesth T.C."/>
            <person name="Theobald S."/>
            <person name="Frisvad J.C."/>
            <person name="Larsen T.O."/>
            <person name="Kjaerboelling I."/>
            <person name="Rothschild-Mancinelli K."/>
            <person name="Lyhne E.K."/>
            <person name="Kogle M.E."/>
            <person name="Barry K."/>
            <person name="Clum A."/>
            <person name="Na H."/>
            <person name="Ledsgaard L."/>
            <person name="Lin J."/>
            <person name="Lipzen A."/>
            <person name="Kuo A."/>
            <person name="Riley R."/>
            <person name="Mondo S."/>
            <person name="LaButti K."/>
            <person name="Haridas S."/>
            <person name="Pangalinan J."/>
            <person name="Salamov A.A."/>
            <person name="Simmons B.A."/>
            <person name="Magnuson J.K."/>
            <person name="Chen J."/>
            <person name="Drula E."/>
            <person name="Henrissat B."/>
            <person name="Wiebenga A."/>
            <person name="Lubbers R.J."/>
            <person name="Gomes A.C."/>
            <person name="Macurrencykelacurrency M.R."/>
            <person name="Stajich J."/>
            <person name="Grigoriev I.V."/>
            <person name="Mortensen U.H."/>
            <person name="De vries R.P."/>
            <person name="Baker S.E."/>
            <person name="Andersen M.R."/>
        </authorList>
    </citation>
    <scope>NUCLEOTIDE SEQUENCE [LARGE SCALE GENOMIC DNA]</scope>
    <source>
        <strain evidence="2 3">CBS 756.74</strain>
    </source>
</reference>
<evidence type="ECO:0000313" key="2">
    <source>
        <dbReference type="EMBL" id="KAL2842584.1"/>
    </source>
</evidence>